<sequence>MPGLASELRNLIEGKISSRKLKKLIKWLQKRKLLKRNMKCSVCHHRMKIEDTSRGDKCQWICRRRANHKEIVRKSIRQWSIFSQSKMALFSWMKFLYRFAQGLRLRQVDMITDGIAGSTATLSKMSSLLRDVCVEAIERRRRKKGQRLGGRREFVVIDESHFRHKRKFGRGRMAGAWKRKNWVFGMLGVKRKGQRSRPVLRLVQRRTREELMPLIVHHVRRGTCVLSDEWRAYRQALTAFGYRHYTVNHSVEYVNADTGCHTQHIERAWRTYKDTITRLRGNRTEDLLRDHLLLIEWYEWLGKKHHNGPLGRLLHDVAKKYK</sequence>
<dbReference type="Proteomes" id="UP001591681">
    <property type="component" value="Unassembled WGS sequence"/>
</dbReference>
<evidence type="ECO:0000259" key="1">
    <source>
        <dbReference type="SMART" id="SM01126"/>
    </source>
</evidence>
<dbReference type="EMBL" id="JBHFQA010000012">
    <property type="protein sequence ID" value="KAL2089304.1"/>
    <property type="molecule type" value="Genomic_DNA"/>
</dbReference>
<gene>
    <name evidence="2" type="ORF">ACEWY4_013992</name>
</gene>
<dbReference type="InterPro" id="IPR053164">
    <property type="entry name" value="IS1016-like_transposase"/>
</dbReference>
<evidence type="ECO:0000313" key="2">
    <source>
        <dbReference type="EMBL" id="KAL2089304.1"/>
    </source>
</evidence>
<dbReference type="PANTHER" id="PTHR47163">
    <property type="entry name" value="DDE_TNP_IS1595 DOMAIN-CONTAINING PROTEIN"/>
    <property type="match status" value="1"/>
</dbReference>
<proteinExistence type="predicted"/>
<keyword evidence="3" id="KW-1185">Reference proteome</keyword>
<protein>
    <recommendedName>
        <fullName evidence="1">ISXO2-like transposase domain-containing protein</fullName>
    </recommendedName>
</protein>
<dbReference type="InterPro" id="IPR024445">
    <property type="entry name" value="Tnp_ISXO2-like"/>
</dbReference>
<name>A0ABD1JR01_9TELE</name>
<evidence type="ECO:0000313" key="3">
    <source>
        <dbReference type="Proteomes" id="UP001591681"/>
    </source>
</evidence>
<feature type="domain" description="ISXO2-like transposase" evidence="1">
    <location>
        <begin position="147"/>
        <end position="300"/>
    </location>
</feature>
<dbReference type="PANTHER" id="PTHR47163:SF2">
    <property type="entry name" value="SI:DKEY-17M8.2"/>
    <property type="match status" value="1"/>
</dbReference>
<dbReference type="Pfam" id="PF12762">
    <property type="entry name" value="DDE_Tnp_IS1595"/>
    <property type="match status" value="1"/>
</dbReference>
<dbReference type="SMART" id="SM01126">
    <property type="entry name" value="DDE_Tnp_IS1595"/>
    <property type="match status" value="1"/>
</dbReference>
<reference evidence="2 3" key="1">
    <citation type="submission" date="2024-09" db="EMBL/GenBank/DDBJ databases">
        <title>A chromosome-level genome assembly of Gray's grenadier anchovy, Coilia grayii.</title>
        <authorList>
            <person name="Fu Z."/>
        </authorList>
    </citation>
    <scope>NUCLEOTIDE SEQUENCE [LARGE SCALE GENOMIC DNA]</scope>
    <source>
        <strain evidence="2">G4</strain>
        <tissue evidence="2">Muscle</tissue>
    </source>
</reference>
<organism evidence="2 3">
    <name type="scientific">Coilia grayii</name>
    <name type="common">Gray's grenadier anchovy</name>
    <dbReference type="NCBI Taxonomy" id="363190"/>
    <lineage>
        <taxon>Eukaryota</taxon>
        <taxon>Metazoa</taxon>
        <taxon>Chordata</taxon>
        <taxon>Craniata</taxon>
        <taxon>Vertebrata</taxon>
        <taxon>Euteleostomi</taxon>
        <taxon>Actinopterygii</taxon>
        <taxon>Neopterygii</taxon>
        <taxon>Teleostei</taxon>
        <taxon>Clupei</taxon>
        <taxon>Clupeiformes</taxon>
        <taxon>Clupeoidei</taxon>
        <taxon>Engraulidae</taxon>
        <taxon>Coilinae</taxon>
        <taxon>Coilia</taxon>
    </lineage>
</organism>
<accession>A0ABD1JR01</accession>
<comment type="caution">
    <text evidence="2">The sequence shown here is derived from an EMBL/GenBank/DDBJ whole genome shotgun (WGS) entry which is preliminary data.</text>
</comment>
<dbReference type="AlphaFoldDB" id="A0ABD1JR01"/>